<comment type="caution">
    <text evidence="2">The sequence shown here is derived from an EMBL/GenBank/DDBJ whole genome shotgun (WGS) entry which is preliminary data.</text>
</comment>
<keyword evidence="3" id="KW-1185">Reference proteome</keyword>
<feature type="compositionally biased region" description="Basic and acidic residues" evidence="1">
    <location>
        <begin position="172"/>
        <end position="183"/>
    </location>
</feature>
<dbReference type="Proteomes" id="UP001152523">
    <property type="component" value="Unassembled WGS sequence"/>
</dbReference>
<evidence type="ECO:0000256" key="1">
    <source>
        <dbReference type="SAM" id="MobiDB-lite"/>
    </source>
</evidence>
<protein>
    <submittedName>
        <fullName evidence="2">Uncharacterized protein</fullName>
    </submittedName>
</protein>
<name>A0AAV0F105_9ASTE</name>
<dbReference type="PANTHER" id="PTHR33356">
    <property type="entry name" value="TIP41-LIKE PROTEIN"/>
    <property type="match status" value="1"/>
</dbReference>
<evidence type="ECO:0000313" key="3">
    <source>
        <dbReference type="Proteomes" id="UP001152523"/>
    </source>
</evidence>
<feature type="region of interest" description="Disordered" evidence="1">
    <location>
        <begin position="150"/>
        <end position="208"/>
    </location>
</feature>
<accession>A0AAV0F105</accession>
<dbReference type="AlphaFoldDB" id="A0AAV0F105"/>
<feature type="compositionally biased region" description="Polar residues" evidence="1">
    <location>
        <begin position="28"/>
        <end position="43"/>
    </location>
</feature>
<gene>
    <name evidence="2" type="ORF">CEPIT_LOCUS29656</name>
</gene>
<evidence type="ECO:0000313" key="2">
    <source>
        <dbReference type="EMBL" id="CAH9129195.1"/>
    </source>
</evidence>
<sequence length="334" mass="36531">MATIELHVKDDAPLRHPVWGVDSIFGSGAQSETSSDGFSTSCGSELGFTITETESDVTGGGGEEEEEDFIAELTRQMADYMLRDDDDGGGGEKPILPQEKPSNGSSICYYDNRGLFEPSSAVQPSFMLNDSIRPIEVYKLQNQPSVVEQGIQIASRGRRSKKAGSTRRRKARTESQPDRKDRPQQPSSKKSPRMGGEKVNPVKNGSGMQAILIGGSGLRNKSHTVGTGVFLPRVINQHPTETVKKSGCSTALVPVRVLQALQLHFNQTEAAVSQSNACIPSTPSPIPYRNPMFDGRKKGFILSQGERRKTGDTHLLPTKEMSSHEDQLPQEWIY</sequence>
<reference evidence="2" key="1">
    <citation type="submission" date="2022-07" db="EMBL/GenBank/DDBJ databases">
        <authorList>
            <person name="Macas J."/>
            <person name="Novak P."/>
            <person name="Neumann P."/>
        </authorList>
    </citation>
    <scope>NUCLEOTIDE SEQUENCE</scope>
</reference>
<dbReference type="EMBL" id="CAMAPF010000955">
    <property type="protein sequence ID" value="CAH9129195.1"/>
    <property type="molecule type" value="Genomic_DNA"/>
</dbReference>
<organism evidence="2 3">
    <name type="scientific">Cuscuta epithymum</name>
    <dbReference type="NCBI Taxonomy" id="186058"/>
    <lineage>
        <taxon>Eukaryota</taxon>
        <taxon>Viridiplantae</taxon>
        <taxon>Streptophyta</taxon>
        <taxon>Embryophyta</taxon>
        <taxon>Tracheophyta</taxon>
        <taxon>Spermatophyta</taxon>
        <taxon>Magnoliopsida</taxon>
        <taxon>eudicotyledons</taxon>
        <taxon>Gunneridae</taxon>
        <taxon>Pentapetalae</taxon>
        <taxon>asterids</taxon>
        <taxon>lamiids</taxon>
        <taxon>Solanales</taxon>
        <taxon>Convolvulaceae</taxon>
        <taxon>Cuscuteae</taxon>
        <taxon>Cuscuta</taxon>
        <taxon>Cuscuta subgen. Cuscuta</taxon>
    </lineage>
</organism>
<dbReference type="PANTHER" id="PTHR33356:SF16">
    <property type="entry name" value="G PATCH DOMAIN PROTEIN"/>
    <property type="match status" value="1"/>
</dbReference>
<feature type="region of interest" description="Disordered" evidence="1">
    <location>
        <begin position="26"/>
        <end position="66"/>
    </location>
</feature>
<feature type="region of interest" description="Disordered" evidence="1">
    <location>
        <begin position="79"/>
        <end position="104"/>
    </location>
</feature>
<feature type="compositionally biased region" description="Basic residues" evidence="1">
    <location>
        <begin position="156"/>
        <end position="171"/>
    </location>
</feature>
<proteinExistence type="predicted"/>